<evidence type="ECO:0000256" key="3">
    <source>
        <dbReference type="ARBA" id="ARBA00022475"/>
    </source>
</evidence>
<keyword evidence="10" id="KW-1185">Reference proteome</keyword>
<evidence type="ECO:0000256" key="2">
    <source>
        <dbReference type="ARBA" id="ARBA00022448"/>
    </source>
</evidence>
<reference evidence="9 10" key="1">
    <citation type="submission" date="2019-01" db="EMBL/GenBank/DDBJ databases">
        <authorList>
            <person name="Chen W.-M."/>
        </authorList>
    </citation>
    <scope>NUCLEOTIDE SEQUENCE [LARGE SCALE GENOMIC DNA]</scope>
    <source>
        <strain evidence="9 10">CCP-6</strain>
    </source>
</reference>
<keyword evidence="4 7" id="KW-0812">Transmembrane</keyword>
<dbReference type="CDD" id="cd06261">
    <property type="entry name" value="TM_PBP2"/>
    <property type="match status" value="1"/>
</dbReference>
<keyword evidence="5 7" id="KW-1133">Transmembrane helix</keyword>
<evidence type="ECO:0000256" key="1">
    <source>
        <dbReference type="ARBA" id="ARBA00004651"/>
    </source>
</evidence>
<evidence type="ECO:0000256" key="4">
    <source>
        <dbReference type="ARBA" id="ARBA00022692"/>
    </source>
</evidence>
<comment type="similarity">
    <text evidence="7">Belongs to the binding-protein-dependent transport system permease family.</text>
</comment>
<organism evidence="9 10">
    <name type="scientific">Rhodovarius crocodyli</name>
    <dbReference type="NCBI Taxonomy" id="1979269"/>
    <lineage>
        <taxon>Bacteria</taxon>
        <taxon>Pseudomonadati</taxon>
        <taxon>Pseudomonadota</taxon>
        <taxon>Alphaproteobacteria</taxon>
        <taxon>Acetobacterales</taxon>
        <taxon>Roseomonadaceae</taxon>
        <taxon>Rhodovarius</taxon>
    </lineage>
</organism>
<dbReference type="SUPFAM" id="SSF161098">
    <property type="entry name" value="MetI-like"/>
    <property type="match status" value="1"/>
</dbReference>
<feature type="transmembrane region" description="Helical" evidence="7">
    <location>
        <begin position="81"/>
        <end position="100"/>
    </location>
</feature>
<feature type="transmembrane region" description="Helical" evidence="7">
    <location>
        <begin position="208"/>
        <end position="233"/>
    </location>
</feature>
<name>A0A437M2R9_9PROT</name>
<evidence type="ECO:0000256" key="7">
    <source>
        <dbReference type="RuleBase" id="RU363032"/>
    </source>
</evidence>
<keyword evidence="6 7" id="KW-0472">Membrane</keyword>
<dbReference type="PROSITE" id="PS50928">
    <property type="entry name" value="ABC_TM1"/>
    <property type="match status" value="1"/>
</dbReference>
<feature type="transmembrane region" description="Helical" evidence="7">
    <location>
        <begin position="269"/>
        <end position="287"/>
    </location>
</feature>
<proteinExistence type="inferred from homology"/>
<keyword evidence="2 7" id="KW-0813">Transport</keyword>
<dbReference type="Pfam" id="PF00528">
    <property type="entry name" value="BPD_transp_1"/>
    <property type="match status" value="1"/>
</dbReference>
<protein>
    <submittedName>
        <fullName evidence="9">Sugar ABC transporter permease</fullName>
    </submittedName>
</protein>
<dbReference type="RefSeq" id="WP_127789330.1">
    <property type="nucleotide sequence ID" value="NZ_SACL01000008.1"/>
</dbReference>
<dbReference type="PANTHER" id="PTHR30193:SF37">
    <property type="entry name" value="INNER MEMBRANE ABC TRANSPORTER PERMEASE PROTEIN YCJO"/>
    <property type="match status" value="1"/>
</dbReference>
<dbReference type="GO" id="GO:0005886">
    <property type="term" value="C:plasma membrane"/>
    <property type="evidence" value="ECO:0007669"/>
    <property type="project" value="UniProtKB-SubCell"/>
</dbReference>
<dbReference type="PANTHER" id="PTHR30193">
    <property type="entry name" value="ABC TRANSPORTER PERMEASE PROTEIN"/>
    <property type="match status" value="1"/>
</dbReference>
<evidence type="ECO:0000256" key="5">
    <source>
        <dbReference type="ARBA" id="ARBA00022989"/>
    </source>
</evidence>
<dbReference type="InterPro" id="IPR000515">
    <property type="entry name" value="MetI-like"/>
</dbReference>
<dbReference type="Proteomes" id="UP000282957">
    <property type="component" value="Unassembled WGS sequence"/>
</dbReference>
<dbReference type="OrthoDB" id="5812615at2"/>
<keyword evidence="3" id="KW-1003">Cell membrane</keyword>
<dbReference type="InterPro" id="IPR035906">
    <property type="entry name" value="MetI-like_sf"/>
</dbReference>
<evidence type="ECO:0000259" key="8">
    <source>
        <dbReference type="PROSITE" id="PS50928"/>
    </source>
</evidence>
<comment type="caution">
    <text evidence="9">The sequence shown here is derived from an EMBL/GenBank/DDBJ whole genome shotgun (WGS) entry which is preliminary data.</text>
</comment>
<sequence length="298" mass="31782">MSDLALAAPLSRPLPKGILLAGPAALLMLLLQIGPLVLVVCAAFTDWQLGGEAPNFVGLDNFRALIADHDFQASVLVTARYTLMVVPGALLLGLGLAMLLQGARRGRTVYQTIFFLPYIATLAAMSIAWQMLLHPSFGPVNQGLAALGLPVANWLRDENTALPVLALIGIWHETGFAMVFFLAALTSVPTELHDAARIDGLGGGWDRFWLVTAPHIAPIALFVLVVLTAHAVMVFDTVALLTQGGPGNATRVLLFVIYQEGFSFFRTNVAATATVFFLAITLTLGMLQLRLGRRGGAA</sequence>
<comment type="subcellular location">
    <subcellularLocation>
        <location evidence="1 7">Cell membrane</location>
        <topology evidence="1 7">Multi-pass membrane protein</topology>
    </subcellularLocation>
</comment>
<dbReference type="InterPro" id="IPR051393">
    <property type="entry name" value="ABC_transporter_permease"/>
</dbReference>
<dbReference type="AlphaFoldDB" id="A0A437M2R9"/>
<evidence type="ECO:0000256" key="6">
    <source>
        <dbReference type="ARBA" id="ARBA00023136"/>
    </source>
</evidence>
<feature type="transmembrane region" description="Helical" evidence="7">
    <location>
        <begin position="20"/>
        <end position="45"/>
    </location>
</feature>
<feature type="transmembrane region" description="Helical" evidence="7">
    <location>
        <begin position="112"/>
        <end position="132"/>
    </location>
</feature>
<feature type="domain" description="ABC transmembrane type-1" evidence="8">
    <location>
        <begin position="75"/>
        <end position="288"/>
    </location>
</feature>
<feature type="transmembrane region" description="Helical" evidence="7">
    <location>
        <begin position="164"/>
        <end position="188"/>
    </location>
</feature>
<dbReference type="Gene3D" id="1.10.3720.10">
    <property type="entry name" value="MetI-like"/>
    <property type="match status" value="1"/>
</dbReference>
<dbReference type="EMBL" id="SACL01000008">
    <property type="protein sequence ID" value="RVT92001.1"/>
    <property type="molecule type" value="Genomic_DNA"/>
</dbReference>
<dbReference type="GO" id="GO:0055085">
    <property type="term" value="P:transmembrane transport"/>
    <property type="evidence" value="ECO:0007669"/>
    <property type="project" value="InterPro"/>
</dbReference>
<evidence type="ECO:0000313" key="9">
    <source>
        <dbReference type="EMBL" id="RVT92001.1"/>
    </source>
</evidence>
<gene>
    <name evidence="9" type="ORF">EOD42_19885</name>
</gene>
<accession>A0A437M2R9</accession>
<evidence type="ECO:0000313" key="10">
    <source>
        <dbReference type="Proteomes" id="UP000282957"/>
    </source>
</evidence>